<dbReference type="PANTHER" id="PTHR36513:SF1">
    <property type="entry name" value="TRANSMEMBRANE PROTEIN"/>
    <property type="match status" value="1"/>
</dbReference>
<dbReference type="RefSeq" id="XP_012769783.1">
    <property type="nucleotide sequence ID" value="XM_012914329.1"/>
</dbReference>
<protein>
    <submittedName>
        <fullName evidence="3">Uncharacterized protein</fullName>
    </submittedName>
</protein>
<evidence type="ECO:0000313" key="4">
    <source>
        <dbReference type="Proteomes" id="UP000033188"/>
    </source>
</evidence>
<dbReference type="InterPro" id="IPR010297">
    <property type="entry name" value="DUF900_hydrolase"/>
</dbReference>
<keyword evidence="2" id="KW-0472">Membrane</keyword>
<proteinExistence type="predicted"/>
<reference evidence="4" key="1">
    <citation type="journal article" date="2014" name="Nucleic Acids Res.">
        <title>The evolutionary dynamics of variant antigen genes in Babesia reveal a history of genomic innovation underlying host-parasite interaction.</title>
        <authorList>
            <person name="Jackson A.P."/>
            <person name="Otto T.D."/>
            <person name="Darby A."/>
            <person name="Ramaprasad A."/>
            <person name="Xia D."/>
            <person name="Echaide I.E."/>
            <person name="Farber M."/>
            <person name="Gahlot S."/>
            <person name="Gamble J."/>
            <person name="Gupta D."/>
            <person name="Gupta Y."/>
            <person name="Jackson L."/>
            <person name="Malandrin L."/>
            <person name="Malas T.B."/>
            <person name="Moussa E."/>
            <person name="Nair M."/>
            <person name="Reid A.J."/>
            <person name="Sanders M."/>
            <person name="Sharma J."/>
            <person name="Tracey A."/>
            <person name="Quail M.A."/>
            <person name="Weir W."/>
            <person name="Wastling J.M."/>
            <person name="Hall N."/>
            <person name="Willadsen P."/>
            <person name="Lingelbach K."/>
            <person name="Shiels B."/>
            <person name="Tait A."/>
            <person name="Berriman M."/>
            <person name="Allred D.R."/>
            <person name="Pain A."/>
        </authorList>
    </citation>
    <scope>NUCLEOTIDE SEQUENCE [LARGE SCALE GENOMIC DNA]</scope>
    <source>
        <strain evidence="4">Bond</strain>
    </source>
</reference>
<dbReference type="OMA" id="QIHIMAH"/>
<feature type="transmembrane region" description="Helical" evidence="2">
    <location>
        <begin position="413"/>
        <end position="431"/>
    </location>
</feature>
<dbReference type="Proteomes" id="UP000033188">
    <property type="component" value="Chromosome 4"/>
</dbReference>
<accession>A0A061DC47</accession>
<dbReference type="Pfam" id="PF05990">
    <property type="entry name" value="DUF900"/>
    <property type="match status" value="1"/>
</dbReference>
<keyword evidence="2" id="KW-0812">Transmembrane</keyword>
<feature type="compositionally biased region" description="Basic and acidic residues" evidence="1">
    <location>
        <begin position="121"/>
        <end position="134"/>
    </location>
</feature>
<evidence type="ECO:0000256" key="1">
    <source>
        <dbReference type="SAM" id="MobiDB-lite"/>
    </source>
</evidence>
<feature type="region of interest" description="Disordered" evidence="1">
    <location>
        <begin position="257"/>
        <end position="299"/>
    </location>
</feature>
<keyword evidence="4" id="KW-1185">Reference proteome</keyword>
<name>A0A061DC47_BABBI</name>
<sequence length="1262" mass="140983">MQYLQNTEKAINSMHNFEEDQNHMGDLPDQMHCNPDVDMLLKDCNDETKVQVLCELTDEGVLNDDMLPNLSPSRPADEHFSLGSPFESVSSMQPEMNVDAKQHHIIEIGGFGDVVTNREEQPSNIERNEIKDELGSGENTGNREEECSITELECIENTTHDVVPCTETGTMEPDVPTSSLGHLEIDVEESSEGECVYSKMATVYNGCAVLKCLPLLKDINGGDMAEQMQPNHNQNEQLATSLPALLTVKSVEDITPMSSADSHRQTVTNGPLELQVNSTQQSVRSAVNDETPSSEVRSTNVKVEVERHIEPSDLESLATCEGLKSECATMTSSEVGCNINLRKKDFAEDYKATIDTVSYLRETDEDQVTVDLSPKDEVKSAQQTAVTKAFMETIKYMRYREAFRKHKRENMQYSMYVCLLTVSSFACLLAMSNHLYGHIGDIFKPAVTYVGNARSYSFDDAPEAPAIYVSLLICMVTYINIFLFGTGTIYYGIITGTIVLLVCYVVTFFCNIITGVTIHSITNELVLYCLRFINLNNRILVNNVLFDNFLDLIYACFLLGANFWLLIQKFIMPLCIAKMYSRGVERLSVASMKPCVVVLPRDSTMAAACGKDAAGYIVEIECSAERCILWRILGYLTRNRVMAARTSTKVYQYVGQLNDRLKPHGYGAWQSSVSSGEVLIGYWENGLPLGAFNSRDMATDARFSNMLLGWAKCRVGGGLSMGIASVETCVNDPTYRSFCNIMKYRAEIFDCENIKKGLIKHTGTHKFKASDENLSNLQSDQIILRLIKATHNFIEYSFKQCDAYIHDIKRRDSAMGKVKDILGDILIQKPGTRHMNAVFKCIFKGMQYSIPYVAPYDELTVASDDNDANVCAGGCGLANATYKSNINGELDGMVSRESIGFENVNCISEQSSAIPRLLGSSMDLEAAVGGSKMGEYAHVPEVCIFVHGPKISTEEQLQSVANIFTPGSYPSYIKPIAFGWPSFAKIHETKAHNYSTIISSCRDVFETFLRSLLNNGVRHAHVVVDPTGAALFLETFALMTENTQSLSIFSDVTGKVEATPNQITLLSVTMMFPEYNLWRFVSALYKPLRAHCNIITIFGKQKNQGRLSFIFRKDGRKLSQSITELFLERSNVIESDQTNCSPAATFGQITLPSVGDDNGNGTRRKKSTMVWLDVDCINVTGLPALNDLISAKQWYHCREICADLRYVYNLYHSYDCRDLIVGCKRAKERITNLDRRWGNVWIYSASAWHPNFVHKANLIKSI</sequence>
<feature type="region of interest" description="Disordered" evidence="1">
    <location>
        <begin position="121"/>
        <end position="143"/>
    </location>
</feature>
<dbReference type="VEuPathDB" id="PiroplasmaDB:BBBOND_0400890"/>
<evidence type="ECO:0000313" key="3">
    <source>
        <dbReference type="EMBL" id="CDR97597.1"/>
    </source>
</evidence>
<gene>
    <name evidence="3" type="ORF">BBBOND_0400890</name>
</gene>
<dbReference type="PANTHER" id="PTHR36513">
    <property type="entry name" value="ABC TRANSMEMBRANE TYPE-1 DOMAIN-CONTAINING PROTEIN"/>
    <property type="match status" value="1"/>
</dbReference>
<keyword evidence="2" id="KW-1133">Transmembrane helix</keyword>
<dbReference type="KEGG" id="bbig:BBBOND_0400890"/>
<dbReference type="OrthoDB" id="10251508at2759"/>
<feature type="transmembrane region" description="Helical" evidence="2">
    <location>
        <begin position="466"/>
        <end position="491"/>
    </location>
</feature>
<feature type="transmembrane region" description="Helical" evidence="2">
    <location>
        <begin position="552"/>
        <end position="572"/>
    </location>
</feature>
<dbReference type="GeneID" id="24566138"/>
<dbReference type="STRING" id="5866.A0A061DC47"/>
<organism evidence="3 4">
    <name type="scientific">Babesia bigemina</name>
    <dbReference type="NCBI Taxonomy" id="5866"/>
    <lineage>
        <taxon>Eukaryota</taxon>
        <taxon>Sar</taxon>
        <taxon>Alveolata</taxon>
        <taxon>Apicomplexa</taxon>
        <taxon>Aconoidasida</taxon>
        <taxon>Piroplasmida</taxon>
        <taxon>Babesiidae</taxon>
        <taxon>Babesia</taxon>
    </lineage>
</organism>
<dbReference type="AlphaFoldDB" id="A0A061DC47"/>
<dbReference type="EMBL" id="LK391710">
    <property type="protein sequence ID" value="CDR97597.1"/>
    <property type="molecule type" value="Genomic_DNA"/>
</dbReference>
<evidence type="ECO:0000256" key="2">
    <source>
        <dbReference type="SAM" id="Phobius"/>
    </source>
</evidence>